<dbReference type="RefSeq" id="XP_004031392.1">
    <property type="nucleotide sequence ID" value="XM_004031344.1"/>
</dbReference>
<keyword evidence="2" id="KW-0812">Transmembrane</keyword>
<feature type="transmembrane region" description="Helical" evidence="2">
    <location>
        <begin position="21"/>
        <end position="40"/>
    </location>
</feature>
<feature type="coiled-coil region" evidence="1">
    <location>
        <begin position="324"/>
        <end position="351"/>
    </location>
</feature>
<evidence type="ECO:0000313" key="4">
    <source>
        <dbReference type="Proteomes" id="UP000008983"/>
    </source>
</evidence>
<dbReference type="PANTHER" id="PTHR34452:SF7">
    <property type="entry name" value="MYOSIN HEAVY CHAIN-RELATED PROTEIN"/>
    <property type="match status" value="1"/>
</dbReference>
<accession>G0QX98</accession>
<dbReference type="Proteomes" id="UP000008983">
    <property type="component" value="Unassembled WGS sequence"/>
</dbReference>
<feature type="coiled-coil region" evidence="1">
    <location>
        <begin position="492"/>
        <end position="526"/>
    </location>
</feature>
<feature type="coiled-coil region" evidence="1">
    <location>
        <begin position="380"/>
        <end position="456"/>
    </location>
</feature>
<dbReference type="TCDB" id="9.B.276.1.2">
    <property type="family name" value="the ciliate 9 tms membrane protein (c9mp) family"/>
</dbReference>
<dbReference type="InParanoid" id="G0QX98"/>
<feature type="transmembrane region" description="Helical" evidence="2">
    <location>
        <begin position="135"/>
        <end position="159"/>
    </location>
</feature>
<name>G0QX98_ICHMU</name>
<dbReference type="AlphaFoldDB" id="G0QX98"/>
<feature type="transmembrane region" description="Helical" evidence="2">
    <location>
        <begin position="297"/>
        <end position="314"/>
    </location>
</feature>
<evidence type="ECO:0000256" key="2">
    <source>
        <dbReference type="SAM" id="Phobius"/>
    </source>
</evidence>
<dbReference type="OrthoDB" id="10653643at2759"/>
<evidence type="ECO:0000256" key="1">
    <source>
        <dbReference type="SAM" id="Coils"/>
    </source>
</evidence>
<protein>
    <recommendedName>
        <fullName evidence="5">Transmembrane protein</fullName>
    </recommendedName>
</protein>
<feature type="transmembrane region" description="Helical" evidence="2">
    <location>
        <begin position="111"/>
        <end position="129"/>
    </location>
</feature>
<feature type="transmembrane region" description="Helical" evidence="2">
    <location>
        <begin position="261"/>
        <end position="285"/>
    </location>
</feature>
<keyword evidence="2" id="KW-1133">Transmembrane helix</keyword>
<dbReference type="GeneID" id="14906271"/>
<sequence length="739" mass="90034">MQNKQMETNSPHFIRVFIKNLLKIIIYYSQIVFDIISLTLLFQNEIYIHSIVLAIIIAFSYFYKFLYHYKLEYGRWIIKLLFEIFYISQILRCFFPEFYQISEKQFQKLQGIQQSGPSLFILIHVIFYLDFSHLYLWISIGVSFLNLYYSNLIYFLLLNNDFENSKEQIKTQFYVILFSQYSSRICLWAVFCYILKPISVWTTIGCDFLCCILIYIFKIYEKQTNLLCFYDYMFCFRFYELQFFTYEGYEKSKRYYNLKEFYRFIVQLTQIIIIILYYSKFGIIYQYMDVKYVLEDYYFIIFIGGVIFFIFNQSQNFSRILYVQQSESQTIQNYKNRIRTQQNQIEKLQFEINKVQPELSKQQEEILKSTKNQVSQQQYLEDLQNSVQTKGQEIENLKKKIEEQNNLVDLVNDGNLKQEKIILKFKEDNIQLQNFIEKLQKDLEKAKMDINQLQAVNIQQKNIIKDLNYKNEKILQDLQFMNNSEEFPITIAKNLENQLKSLKEQNENSEKRFNNLYSQYQKKENELKESLYRQALNDININNNQSFNIRMKNENDFLQQKISQKDELLIKQKNDIIDLFQKNEELQKKIKSYEKQIHKIQRFDEEIYKQQQYTNLNLKVLESQSVIIQKQPDIQYLNENIKKIVFHQFIDQEISQNILKQIKFPYFLKFKYDKSCQKFNQIIYIFVNGFLFIYQKNSWSNTNFNTYQIISKIIQQCKSLLVLEVNIEKYLIMYFQIYK</sequence>
<proteinExistence type="predicted"/>
<dbReference type="OMA" id="QIVACEY"/>
<feature type="coiled-coil region" evidence="1">
    <location>
        <begin position="569"/>
        <end position="603"/>
    </location>
</feature>
<evidence type="ECO:0008006" key="5">
    <source>
        <dbReference type="Google" id="ProtNLM"/>
    </source>
</evidence>
<feature type="transmembrane region" description="Helical" evidence="2">
    <location>
        <begin position="197"/>
        <end position="217"/>
    </location>
</feature>
<dbReference type="eggNOG" id="KOG3592">
    <property type="taxonomic scope" value="Eukaryota"/>
</dbReference>
<feature type="transmembrane region" description="Helical" evidence="2">
    <location>
        <begin position="46"/>
        <end position="66"/>
    </location>
</feature>
<dbReference type="PANTHER" id="PTHR34452">
    <property type="entry name" value="MYOSIN HEAVY CHAIN-RELATED PROTEIN"/>
    <property type="match status" value="1"/>
</dbReference>
<organism evidence="3 4">
    <name type="scientific">Ichthyophthirius multifiliis</name>
    <name type="common">White spot disease agent</name>
    <name type="synonym">Ich</name>
    <dbReference type="NCBI Taxonomy" id="5932"/>
    <lineage>
        <taxon>Eukaryota</taxon>
        <taxon>Sar</taxon>
        <taxon>Alveolata</taxon>
        <taxon>Ciliophora</taxon>
        <taxon>Intramacronucleata</taxon>
        <taxon>Oligohymenophorea</taxon>
        <taxon>Hymenostomatida</taxon>
        <taxon>Ophryoglenina</taxon>
        <taxon>Ichthyophthirius</taxon>
    </lineage>
</organism>
<gene>
    <name evidence="3" type="ORF">IMG5_139910</name>
</gene>
<keyword evidence="1" id="KW-0175">Coiled coil</keyword>
<keyword evidence="4" id="KW-1185">Reference proteome</keyword>
<reference evidence="3 4" key="1">
    <citation type="submission" date="2011-07" db="EMBL/GenBank/DDBJ databases">
        <authorList>
            <person name="Coyne R."/>
            <person name="Brami D."/>
            <person name="Johnson J."/>
            <person name="Hostetler J."/>
            <person name="Hannick L."/>
            <person name="Clark T."/>
            <person name="Cassidy-Hanley D."/>
            <person name="Inman J."/>
        </authorList>
    </citation>
    <scope>NUCLEOTIDE SEQUENCE [LARGE SCALE GENOMIC DNA]</scope>
    <source>
        <strain evidence="3 4">G5</strain>
    </source>
</reference>
<dbReference type="EMBL" id="GL984047">
    <property type="protein sequence ID" value="EGR30156.1"/>
    <property type="molecule type" value="Genomic_DNA"/>
</dbReference>
<feature type="transmembrane region" description="Helical" evidence="2">
    <location>
        <begin position="171"/>
        <end position="191"/>
    </location>
</feature>
<evidence type="ECO:0000313" key="3">
    <source>
        <dbReference type="EMBL" id="EGR30156.1"/>
    </source>
</evidence>
<keyword evidence="2" id="KW-0472">Membrane</keyword>